<dbReference type="Proteomes" id="UP001642540">
    <property type="component" value="Unassembled WGS sequence"/>
</dbReference>
<dbReference type="SUPFAM" id="SSF50630">
    <property type="entry name" value="Acid proteases"/>
    <property type="match status" value="1"/>
</dbReference>
<dbReference type="InterPro" id="IPR021109">
    <property type="entry name" value="Peptidase_aspartic_dom_sf"/>
</dbReference>
<proteinExistence type="predicted"/>
<evidence type="ECO:0000313" key="1">
    <source>
        <dbReference type="EMBL" id="CAL8109900.1"/>
    </source>
</evidence>
<dbReference type="Gene3D" id="2.40.70.10">
    <property type="entry name" value="Acid Proteases"/>
    <property type="match status" value="1"/>
</dbReference>
<feature type="non-terminal residue" evidence="1">
    <location>
        <position position="1"/>
    </location>
</feature>
<keyword evidence="2" id="KW-1185">Reference proteome</keyword>
<protein>
    <recommendedName>
        <fullName evidence="3">Aspartyl protease</fullName>
    </recommendedName>
</protein>
<sequence>LRGPSGVKKTYALLDTGASHTSMEKRLADELDLGGNHLDYFYYGASGTVIKSSGINAEYYDYSLKN</sequence>
<accession>A0ABP1QS15</accession>
<gene>
    <name evidence="1" type="ORF">ODALV1_LOCUS13793</name>
</gene>
<reference evidence="1 2" key="1">
    <citation type="submission" date="2024-08" db="EMBL/GenBank/DDBJ databases">
        <authorList>
            <person name="Cucini C."/>
            <person name="Frati F."/>
        </authorList>
    </citation>
    <scope>NUCLEOTIDE SEQUENCE [LARGE SCALE GENOMIC DNA]</scope>
</reference>
<dbReference type="Pfam" id="PF13650">
    <property type="entry name" value="Asp_protease_2"/>
    <property type="match status" value="1"/>
</dbReference>
<evidence type="ECO:0000313" key="2">
    <source>
        <dbReference type="Proteomes" id="UP001642540"/>
    </source>
</evidence>
<comment type="caution">
    <text evidence="1">The sequence shown here is derived from an EMBL/GenBank/DDBJ whole genome shotgun (WGS) entry which is preliminary data.</text>
</comment>
<organism evidence="1 2">
    <name type="scientific">Orchesella dallaii</name>
    <dbReference type="NCBI Taxonomy" id="48710"/>
    <lineage>
        <taxon>Eukaryota</taxon>
        <taxon>Metazoa</taxon>
        <taxon>Ecdysozoa</taxon>
        <taxon>Arthropoda</taxon>
        <taxon>Hexapoda</taxon>
        <taxon>Collembola</taxon>
        <taxon>Entomobryomorpha</taxon>
        <taxon>Entomobryoidea</taxon>
        <taxon>Orchesellidae</taxon>
        <taxon>Orchesellinae</taxon>
        <taxon>Orchesella</taxon>
    </lineage>
</organism>
<name>A0ABP1QS15_9HEXA</name>
<evidence type="ECO:0008006" key="3">
    <source>
        <dbReference type="Google" id="ProtNLM"/>
    </source>
</evidence>
<dbReference type="EMBL" id="CAXLJM020000043">
    <property type="protein sequence ID" value="CAL8109900.1"/>
    <property type="molecule type" value="Genomic_DNA"/>
</dbReference>